<reference evidence="2" key="1">
    <citation type="submission" date="2018-05" db="EMBL/GenBank/DDBJ databases">
        <authorList>
            <person name="Lanie J.A."/>
            <person name="Ng W.-L."/>
            <person name="Kazmierczak K.M."/>
            <person name="Andrzejewski T.M."/>
            <person name="Davidsen T.M."/>
            <person name="Wayne K.J."/>
            <person name="Tettelin H."/>
            <person name="Glass J.I."/>
            <person name="Rusch D."/>
            <person name="Podicherti R."/>
            <person name="Tsui H.-C.T."/>
            <person name="Winkler M.E."/>
        </authorList>
    </citation>
    <scope>NUCLEOTIDE SEQUENCE</scope>
</reference>
<evidence type="ECO:0000256" key="1">
    <source>
        <dbReference type="SAM" id="MobiDB-lite"/>
    </source>
</evidence>
<protein>
    <submittedName>
        <fullName evidence="2">Uncharacterized protein</fullName>
    </submittedName>
</protein>
<dbReference type="EMBL" id="UINC01049946">
    <property type="protein sequence ID" value="SVB62318.1"/>
    <property type="molecule type" value="Genomic_DNA"/>
</dbReference>
<feature type="non-terminal residue" evidence="2">
    <location>
        <position position="1"/>
    </location>
</feature>
<proteinExistence type="predicted"/>
<sequence length="30" mass="3195">AGKPSEPRRSGRSAGQGGLCRRQREATDPI</sequence>
<feature type="non-terminal residue" evidence="2">
    <location>
        <position position="30"/>
    </location>
</feature>
<name>A0A382FGV4_9ZZZZ</name>
<dbReference type="AlphaFoldDB" id="A0A382FGV4"/>
<accession>A0A382FGV4</accession>
<feature type="region of interest" description="Disordered" evidence="1">
    <location>
        <begin position="1"/>
        <end position="30"/>
    </location>
</feature>
<organism evidence="2">
    <name type="scientific">marine metagenome</name>
    <dbReference type="NCBI Taxonomy" id="408172"/>
    <lineage>
        <taxon>unclassified sequences</taxon>
        <taxon>metagenomes</taxon>
        <taxon>ecological metagenomes</taxon>
    </lineage>
</organism>
<evidence type="ECO:0000313" key="2">
    <source>
        <dbReference type="EMBL" id="SVB62318.1"/>
    </source>
</evidence>
<gene>
    <name evidence="2" type="ORF">METZ01_LOCUS215172</name>
</gene>